<gene>
    <name evidence="8" type="ORF">I7822_08655</name>
</gene>
<keyword evidence="6" id="KW-0275">Fatty acid biosynthesis</keyword>
<evidence type="ECO:0000313" key="8">
    <source>
        <dbReference type="EMBL" id="MBO1511737.1"/>
    </source>
</evidence>
<organism evidence="8 9">
    <name type="scientific">Metabacillus bambusae</name>
    <dbReference type="NCBI Taxonomy" id="2795218"/>
    <lineage>
        <taxon>Bacteria</taxon>
        <taxon>Bacillati</taxon>
        <taxon>Bacillota</taxon>
        <taxon>Bacilli</taxon>
        <taxon>Bacillales</taxon>
        <taxon>Bacillaceae</taxon>
        <taxon>Metabacillus</taxon>
    </lineage>
</organism>
<dbReference type="EMBL" id="JAGDEL010000005">
    <property type="protein sequence ID" value="MBO1511737.1"/>
    <property type="molecule type" value="Genomic_DNA"/>
</dbReference>
<evidence type="ECO:0000256" key="3">
    <source>
        <dbReference type="ARBA" id="ARBA00022553"/>
    </source>
</evidence>
<evidence type="ECO:0000313" key="9">
    <source>
        <dbReference type="Proteomes" id="UP000663981"/>
    </source>
</evidence>
<protein>
    <recommendedName>
        <fullName evidence="7">Carrier domain-containing protein</fullName>
    </recommendedName>
</protein>
<evidence type="ECO:0000256" key="1">
    <source>
        <dbReference type="ARBA" id="ARBA00022450"/>
    </source>
</evidence>
<dbReference type="RefSeq" id="WP_207977027.1">
    <property type="nucleotide sequence ID" value="NZ_JAGDEL010000005.1"/>
</dbReference>
<dbReference type="InterPro" id="IPR003231">
    <property type="entry name" value="ACP"/>
</dbReference>
<keyword evidence="2" id="KW-0444">Lipid biosynthesis</keyword>
<dbReference type="InterPro" id="IPR036736">
    <property type="entry name" value="ACP-like_sf"/>
</dbReference>
<dbReference type="SUPFAM" id="SSF47336">
    <property type="entry name" value="ACP-like"/>
    <property type="match status" value="1"/>
</dbReference>
<sequence>MKELKLEIVKIIEETCSDIKLQEDQHDLELKELGVDSLDFASIFLALEEKYNVEIPDEEIDSLNTLNLIVNWLENKVG</sequence>
<evidence type="ECO:0000256" key="4">
    <source>
        <dbReference type="ARBA" id="ARBA00022832"/>
    </source>
</evidence>
<keyword evidence="9" id="KW-1185">Reference proteome</keyword>
<feature type="domain" description="Carrier" evidence="7">
    <location>
        <begin position="1"/>
        <end position="77"/>
    </location>
</feature>
<evidence type="ECO:0000256" key="2">
    <source>
        <dbReference type="ARBA" id="ARBA00022516"/>
    </source>
</evidence>
<keyword evidence="5" id="KW-0443">Lipid metabolism</keyword>
<evidence type="ECO:0000256" key="6">
    <source>
        <dbReference type="ARBA" id="ARBA00023160"/>
    </source>
</evidence>
<keyword evidence="4" id="KW-0276">Fatty acid metabolism</keyword>
<dbReference type="Gene3D" id="1.10.1200.10">
    <property type="entry name" value="ACP-like"/>
    <property type="match status" value="1"/>
</dbReference>
<dbReference type="PANTHER" id="PTHR20863">
    <property type="entry name" value="ACYL CARRIER PROTEIN"/>
    <property type="match status" value="1"/>
</dbReference>
<dbReference type="InterPro" id="IPR009081">
    <property type="entry name" value="PP-bd_ACP"/>
</dbReference>
<comment type="caution">
    <text evidence="8">The sequence shown here is derived from an EMBL/GenBank/DDBJ whole genome shotgun (WGS) entry which is preliminary data.</text>
</comment>
<dbReference type="Proteomes" id="UP000663981">
    <property type="component" value="Unassembled WGS sequence"/>
</dbReference>
<proteinExistence type="predicted"/>
<dbReference type="PROSITE" id="PS50075">
    <property type="entry name" value="CARRIER"/>
    <property type="match status" value="1"/>
</dbReference>
<accession>A0ABS3N0E9</accession>
<dbReference type="PANTHER" id="PTHR20863:SF76">
    <property type="entry name" value="CARRIER DOMAIN-CONTAINING PROTEIN"/>
    <property type="match status" value="1"/>
</dbReference>
<reference evidence="8 9" key="1">
    <citation type="submission" date="2021-03" db="EMBL/GenBank/DDBJ databases">
        <title>Whole genome sequence of Metabacillus bambusae BG109.</title>
        <authorList>
            <person name="Jeong J.W."/>
        </authorList>
    </citation>
    <scope>NUCLEOTIDE SEQUENCE [LARGE SCALE GENOMIC DNA]</scope>
    <source>
        <strain evidence="8 9">BG109</strain>
    </source>
</reference>
<dbReference type="Pfam" id="PF00550">
    <property type="entry name" value="PP-binding"/>
    <property type="match status" value="1"/>
</dbReference>
<keyword evidence="3" id="KW-0597">Phosphoprotein</keyword>
<keyword evidence="1" id="KW-0596">Phosphopantetheine</keyword>
<evidence type="ECO:0000259" key="7">
    <source>
        <dbReference type="PROSITE" id="PS50075"/>
    </source>
</evidence>
<evidence type="ECO:0000256" key="5">
    <source>
        <dbReference type="ARBA" id="ARBA00023098"/>
    </source>
</evidence>
<name>A0ABS3N0E9_9BACI</name>